<dbReference type="PANTHER" id="PTHR30038:SF0">
    <property type="entry name" value="TUNGSTEN-CONTAINING ALDEHYDE FERREDOXIN OXIDOREDUCTASE"/>
    <property type="match status" value="1"/>
</dbReference>
<feature type="domain" description="Aldehyde ferredoxin oxidoreductase N-terminal" evidence="9">
    <location>
        <begin position="3"/>
        <end position="205"/>
    </location>
</feature>
<dbReference type="Gene3D" id="3.60.9.10">
    <property type="entry name" value="Aldehyde ferredoxin oxidoreductase, N-terminal domain"/>
    <property type="match status" value="1"/>
</dbReference>
<evidence type="ECO:0000256" key="8">
    <source>
        <dbReference type="ARBA" id="ARBA00049934"/>
    </source>
</evidence>
<dbReference type="PANTHER" id="PTHR30038">
    <property type="entry name" value="ALDEHYDE FERREDOXIN OXIDOREDUCTASE"/>
    <property type="match status" value="1"/>
</dbReference>
<dbReference type="InterPro" id="IPR001203">
    <property type="entry name" value="OxRdtase_Ald_Fedxn_C"/>
</dbReference>
<gene>
    <name evidence="10" type="ORF">MELA_02584</name>
</gene>
<dbReference type="GO" id="GO:0016625">
    <property type="term" value="F:oxidoreductase activity, acting on the aldehyde or oxo group of donors, iron-sulfur protein as acceptor"/>
    <property type="evidence" value="ECO:0007669"/>
    <property type="project" value="InterPro"/>
</dbReference>
<evidence type="ECO:0000259" key="9">
    <source>
        <dbReference type="SMART" id="SM00790"/>
    </source>
</evidence>
<proteinExistence type="inferred from homology"/>
<dbReference type="GO" id="GO:0009055">
    <property type="term" value="F:electron transfer activity"/>
    <property type="evidence" value="ECO:0007669"/>
    <property type="project" value="InterPro"/>
</dbReference>
<keyword evidence="7" id="KW-0411">Iron-sulfur</keyword>
<dbReference type="SUPFAM" id="SSF48310">
    <property type="entry name" value="Aldehyde ferredoxin oxidoreductase, C-terminal domains"/>
    <property type="match status" value="1"/>
</dbReference>
<dbReference type="InterPro" id="IPR013985">
    <property type="entry name" value="Ald_Fedxn_OxRdtase_dom3"/>
</dbReference>
<dbReference type="InterPro" id="IPR036021">
    <property type="entry name" value="Tungsten_al_ferr_oxy-like_C"/>
</dbReference>
<dbReference type="InterPro" id="IPR013984">
    <property type="entry name" value="Ald_Fedxn_OxRdtase_dom2"/>
</dbReference>
<evidence type="ECO:0000256" key="6">
    <source>
        <dbReference type="ARBA" id="ARBA00023004"/>
    </source>
</evidence>
<evidence type="ECO:0000256" key="1">
    <source>
        <dbReference type="ARBA" id="ARBA00001966"/>
    </source>
</evidence>
<dbReference type="InterPro" id="IPR013983">
    <property type="entry name" value="Ald_Fedxn_OxRdtase_N"/>
</dbReference>
<dbReference type="SMART" id="SM00790">
    <property type="entry name" value="AFOR_N"/>
    <property type="match status" value="1"/>
</dbReference>
<protein>
    <submittedName>
        <fullName evidence="10">Aldehyde:ferredoxin oxidoreductase</fullName>
    </submittedName>
</protein>
<evidence type="ECO:0000256" key="4">
    <source>
        <dbReference type="ARBA" id="ARBA00022723"/>
    </source>
</evidence>
<dbReference type="AlphaFoldDB" id="A0A564ZMU4"/>
<keyword evidence="4" id="KW-0479">Metal-binding</keyword>
<comment type="similarity">
    <text evidence="2">Belongs to the AOR/FOR family.</text>
</comment>
<sequence>MGWTGTVLRINLSSGRVAKEPLDRQLARAYIGGRGLATKILYDEIDPTLDPLGPANTLILATGPLTGTNAPTGGRYMVVTKSPLTGAIACSNSGGYVGAEMKYAGYDLVIVEGKAPHPVYLWVNNDRVEIRDAAQVWGQSTHKTEDILRSATNAEAKICSIGPAGETLSLTAAVMNDKHRAAGRSGVGAVMGSKNLKAVVFRGAGPVKVAHPQAFMRACLEAVAKLQADPGSGEGLPMYGTPGIVNVINAHGFIPTNNFRFGQFAGADRISGETIHDQILIRNKGCFACTIACARVTEVKTGKFKGSGEGPEYETVWALGAMTGVSDLGAVTKAGYLCNELGMDTIEAGVAIATAMELFEAGYIPEREIGRPLRFGDADALVEMTEKLGRGEGFGAMLALGGSRLAERYGHPELFMGVKRQAFAAYDGRGAQGMALGYATSNRGACHLRGYTIAAEVFGVPQKVDPFAIEGKAALAKASQDATAFVDSTGTCIFTTFALGPADLHAMLELATDAGYTEDEVVKIGERIWNLERLFNLRAGLSAKDDTLPRRILKEPIPAGPAKGKVARLGEMLPEYYALRGWTPEGVPTPEKLKELALLENRV</sequence>
<dbReference type="Gene3D" id="1.10.569.10">
    <property type="entry name" value="Aldehyde Ferredoxin Oxidoreductase Protein, subunit A, domain 2"/>
    <property type="match status" value="1"/>
</dbReference>
<dbReference type="Pfam" id="PF02730">
    <property type="entry name" value="AFOR_N"/>
    <property type="match status" value="1"/>
</dbReference>
<dbReference type="EMBL" id="CABIKM010000045">
    <property type="protein sequence ID" value="VUZ86187.1"/>
    <property type="molecule type" value="Genomic_DNA"/>
</dbReference>
<keyword evidence="6" id="KW-0408">Iron</keyword>
<dbReference type="Proteomes" id="UP000334340">
    <property type="component" value="Unassembled WGS sequence"/>
</dbReference>
<reference evidence="10 11" key="1">
    <citation type="submission" date="2019-07" db="EMBL/GenBank/DDBJ databases">
        <authorList>
            <person name="Cremers G."/>
        </authorList>
    </citation>
    <scope>NUCLEOTIDE SEQUENCE [LARGE SCALE GENOMIC DNA]</scope>
</reference>
<comment type="cofactor">
    <cofactor evidence="8">
        <name>tungstopterin</name>
        <dbReference type="ChEBI" id="CHEBI:30402"/>
    </cofactor>
</comment>
<comment type="cofactor">
    <cofactor evidence="1">
        <name>[4Fe-4S] cluster</name>
        <dbReference type="ChEBI" id="CHEBI:49883"/>
    </cofactor>
</comment>
<accession>A0A564ZMU4</accession>
<keyword evidence="5" id="KW-0560">Oxidoreductase</keyword>
<dbReference type="Pfam" id="PF01314">
    <property type="entry name" value="AFOR_C"/>
    <property type="match status" value="1"/>
</dbReference>
<dbReference type="InterPro" id="IPR036503">
    <property type="entry name" value="Ald_Fedxn_OxRdtase_N_sf"/>
</dbReference>
<evidence type="ECO:0000313" key="10">
    <source>
        <dbReference type="EMBL" id="VUZ86187.1"/>
    </source>
</evidence>
<evidence type="ECO:0000256" key="2">
    <source>
        <dbReference type="ARBA" id="ARBA00011032"/>
    </source>
</evidence>
<keyword evidence="11" id="KW-1185">Reference proteome</keyword>
<keyword evidence="3" id="KW-0004">4Fe-4S</keyword>
<evidence type="ECO:0000256" key="7">
    <source>
        <dbReference type="ARBA" id="ARBA00023014"/>
    </source>
</evidence>
<evidence type="ECO:0000313" key="11">
    <source>
        <dbReference type="Proteomes" id="UP000334340"/>
    </source>
</evidence>
<name>A0A564ZMU4_9BACT</name>
<dbReference type="Gene3D" id="1.10.599.10">
    <property type="entry name" value="Aldehyde Ferredoxin Oxidoreductase Protein, subunit A, domain 3"/>
    <property type="match status" value="1"/>
</dbReference>
<evidence type="ECO:0000256" key="3">
    <source>
        <dbReference type="ARBA" id="ARBA00022485"/>
    </source>
</evidence>
<dbReference type="GO" id="GO:0046872">
    <property type="term" value="F:metal ion binding"/>
    <property type="evidence" value="ECO:0007669"/>
    <property type="project" value="UniProtKB-KW"/>
</dbReference>
<organism evidence="10 11">
    <name type="scientific">Candidatus Methylomirabilis lanthanidiphila</name>
    <dbReference type="NCBI Taxonomy" id="2211376"/>
    <lineage>
        <taxon>Bacteria</taxon>
        <taxon>Candidatus Methylomirabilota</taxon>
        <taxon>Candidatus Methylomirabilia</taxon>
        <taxon>Candidatus Methylomirabilales</taxon>
        <taxon>Candidatus Methylomirabilaceae</taxon>
        <taxon>Candidatus Methylomirabilis</taxon>
    </lineage>
</organism>
<dbReference type="SUPFAM" id="SSF56228">
    <property type="entry name" value="Aldehyde ferredoxin oxidoreductase, N-terminal domain"/>
    <property type="match status" value="1"/>
</dbReference>
<evidence type="ECO:0000256" key="5">
    <source>
        <dbReference type="ARBA" id="ARBA00023002"/>
    </source>
</evidence>
<dbReference type="InterPro" id="IPR051919">
    <property type="entry name" value="W-dependent_AOR"/>
</dbReference>
<dbReference type="GO" id="GO:0051539">
    <property type="term" value="F:4 iron, 4 sulfur cluster binding"/>
    <property type="evidence" value="ECO:0007669"/>
    <property type="project" value="UniProtKB-KW"/>
</dbReference>